<feature type="transmembrane region" description="Helical" evidence="6">
    <location>
        <begin position="6"/>
        <end position="23"/>
    </location>
</feature>
<dbReference type="SUPFAM" id="SSF50156">
    <property type="entry name" value="PDZ domain-like"/>
    <property type="match status" value="1"/>
</dbReference>
<feature type="transmembrane region" description="Helical" evidence="6">
    <location>
        <begin position="67"/>
        <end position="92"/>
    </location>
</feature>
<feature type="transmembrane region" description="Helical" evidence="6">
    <location>
        <begin position="119"/>
        <end position="138"/>
    </location>
</feature>
<feature type="transmembrane region" description="Helical" evidence="6">
    <location>
        <begin position="373"/>
        <end position="395"/>
    </location>
</feature>
<keyword evidence="3 6" id="KW-1133">Transmembrane helix</keyword>
<reference evidence="8" key="1">
    <citation type="submission" date="2020-06" db="EMBL/GenBank/DDBJ databases">
        <title>Unique genomic features of the anaerobic methanotrophic archaea.</title>
        <authorList>
            <person name="Chadwick G.L."/>
            <person name="Skennerton C.T."/>
            <person name="Laso-Perez R."/>
            <person name="Leu A.O."/>
            <person name="Speth D.R."/>
            <person name="Yu H."/>
            <person name="Morgan-Lang C."/>
            <person name="Hatzenpichler R."/>
            <person name="Goudeau D."/>
            <person name="Malmstrom R."/>
            <person name="Brazelton W.J."/>
            <person name="Woyke T."/>
            <person name="Hallam S.J."/>
            <person name="Tyson G.W."/>
            <person name="Wegener G."/>
            <person name="Boetius A."/>
            <person name="Orphan V."/>
        </authorList>
    </citation>
    <scope>NUCLEOTIDE SEQUENCE</scope>
</reference>
<feature type="transmembrane region" description="Helical" evidence="6">
    <location>
        <begin position="401"/>
        <end position="426"/>
    </location>
</feature>
<feature type="domain" description="Peptidase M50" evidence="7">
    <location>
        <begin position="125"/>
        <end position="472"/>
    </location>
</feature>
<dbReference type="Pfam" id="PF02163">
    <property type="entry name" value="Peptidase_M50"/>
    <property type="match status" value="1"/>
</dbReference>
<evidence type="ECO:0000256" key="1">
    <source>
        <dbReference type="ARBA" id="ARBA00004127"/>
    </source>
</evidence>
<evidence type="ECO:0000259" key="7">
    <source>
        <dbReference type="Pfam" id="PF02163"/>
    </source>
</evidence>
<dbReference type="GO" id="GO:0004222">
    <property type="term" value="F:metalloendopeptidase activity"/>
    <property type="evidence" value="ECO:0007669"/>
    <property type="project" value="InterPro"/>
</dbReference>
<evidence type="ECO:0000256" key="2">
    <source>
        <dbReference type="ARBA" id="ARBA00022692"/>
    </source>
</evidence>
<dbReference type="GO" id="GO:0005737">
    <property type="term" value="C:cytoplasm"/>
    <property type="evidence" value="ECO:0007669"/>
    <property type="project" value="TreeGrafter"/>
</dbReference>
<keyword evidence="4 6" id="KW-0472">Membrane</keyword>
<dbReference type="CDD" id="cd06159">
    <property type="entry name" value="S2P-M50_PDZ_Arch"/>
    <property type="match status" value="1"/>
</dbReference>
<evidence type="ECO:0000256" key="6">
    <source>
        <dbReference type="SAM" id="Phobius"/>
    </source>
</evidence>
<dbReference type="InterPro" id="IPR008915">
    <property type="entry name" value="Peptidase_M50"/>
</dbReference>
<dbReference type="Gene3D" id="2.30.42.10">
    <property type="match status" value="1"/>
</dbReference>
<dbReference type="EMBL" id="MT631509">
    <property type="protein sequence ID" value="QNO52404.1"/>
    <property type="molecule type" value="Genomic_DNA"/>
</dbReference>
<dbReference type="InterPro" id="IPR001193">
    <property type="entry name" value="MBTPS2"/>
</dbReference>
<dbReference type="InterPro" id="IPR036034">
    <property type="entry name" value="PDZ_sf"/>
</dbReference>
<dbReference type="PANTHER" id="PTHR13325:SF3">
    <property type="entry name" value="MEMBRANE-BOUND TRANSCRIPTION FACTOR SITE-2 PROTEASE"/>
    <property type="match status" value="1"/>
</dbReference>
<dbReference type="GO" id="GO:0012505">
    <property type="term" value="C:endomembrane system"/>
    <property type="evidence" value="ECO:0007669"/>
    <property type="project" value="UniProtKB-SubCell"/>
</dbReference>
<protein>
    <recommendedName>
        <fullName evidence="7">Peptidase M50 domain-containing protein</fullName>
    </recommendedName>
</protein>
<evidence type="ECO:0000256" key="5">
    <source>
        <dbReference type="SAM" id="MobiDB-lite"/>
    </source>
</evidence>
<keyword evidence="2 6" id="KW-0812">Transmembrane</keyword>
<dbReference type="PANTHER" id="PTHR13325">
    <property type="entry name" value="PROTEASE M50 MEMBRANE-BOUND TRANSCRIPTION FACTOR SITE 2 PROTEASE"/>
    <property type="match status" value="1"/>
</dbReference>
<sequence>MDPDYLMLILYIFLIYWFIVFVLDKKGILERYNISAFGPILMIRTTRGQKLLERLSKGELKERFWRTYANVGTILVLIAMIYMFVLVLRGAYVMFMVQPEPTILNEPRNILLIPGLNEFIPLCAWIGFVITLVVHEFSHAILSTVEKIKVKSMGLLVALIPIGAFAEPDSEQLFGKKENGKKTREETELEPEHDKELKAGKEEKIKKVATARERTRILSAGVTSNFFVALIAFALFFSLLFAIQPVSEGVGIARVVEGSPAAKAGIEEGMSIIMMDNEPIEGYKDFLAFMNRTTPRQEVEVDTKDEKFSVRLEKHPHEDKGFLGVSVFPTKEYLEVLQEIPSSLVAPSSRDDWGAENHPAIREIKQMSGWQRLMIMPFLPLYFGFGGFDLLPSYLYEPMGVASFLGGSIFVIADVLFWIGWINLWVGLFNCLPAIPLDGGYVFREMLNPVLRMGGIKDEKKKEKISKAITAIISIFIASSIAFMLVGPYFW</sequence>
<feature type="region of interest" description="Disordered" evidence="5">
    <location>
        <begin position="175"/>
        <end position="197"/>
    </location>
</feature>
<dbReference type="CDD" id="cd05709">
    <property type="entry name" value="S2P-M50"/>
    <property type="match status" value="1"/>
</dbReference>
<accession>A0A7G9YWM0</accession>
<dbReference type="GO" id="GO:0031293">
    <property type="term" value="P:membrane protein intracellular domain proteolysis"/>
    <property type="evidence" value="ECO:0007669"/>
    <property type="project" value="TreeGrafter"/>
</dbReference>
<evidence type="ECO:0000313" key="8">
    <source>
        <dbReference type="EMBL" id="QNO52404.1"/>
    </source>
</evidence>
<dbReference type="AlphaFoldDB" id="A0A7G9YWM0"/>
<proteinExistence type="predicted"/>
<evidence type="ECO:0000256" key="3">
    <source>
        <dbReference type="ARBA" id="ARBA00022989"/>
    </source>
</evidence>
<evidence type="ECO:0000256" key="4">
    <source>
        <dbReference type="ARBA" id="ARBA00023136"/>
    </source>
</evidence>
<dbReference type="GO" id="GO:0016020">
    <property type="term" value="C:membrane"/>
    <property type="evidence" value="ECO:0007669"/>
    <property type="project" value="InterPro"/>
</dbReference>
<gene>
    <name evidence="8" type="ORF">IAKEDICC_00025</name>
</gene>
<feature type="transmembrane region" description="Helical" evidence="6">
    <location>
        <begin position="468"/>
        <end position="490"/>
    </location>
</feature>
<name>A0A7G9YWM0_9EURY</name>
<comment type="subcellular location">
    <subcellularLocation>
        <location evidence="1">Endomembrane system</location>
        <topology evidence="1">Multi-pass membrane protein</topology>
    </subcellularLocation>
</comment>
<feature type="transmembrane region" description="Helical" evidence="6">
    <location>
        <begin position="226"/>
        <end position="243"/>
    </location>
</feature>
<organism evidence="8">
    <name type="scientific">Candidatus Methanophagaceae archaeon ANME-1 ERB6</name>
    <dbReference type="NCBI Taxonomy" id="2759912"/>
    <lineage>
        <taxon>Archaea</taxon>
        <taxon>Methanobacteriati</taxon>
        <taxon>Methanobacteriota</taxon>
        <taxon>Stenosarchaea group</taxon>
        <taxon>Methanomicrobia</taxon>
        <taxon>Candidatus Methanophagales</taxon>
        <taxon>Candidatus Methanophagaceae</taxon>
    </lineage>
</organism>
<dbReference type="PRINTS" id="PR01000">
    <property type="entry name" value="SREBPS2PTASE"/>
</dbReference>